<evidence type="ECO:0000256" key="1">
    <source>
        <dbReference type="ARBA" id="ARBA00006484"/>
    </source>
</evidence>
<dbReference type="RefSeq" id="WP_271313904.1">
    <property type="nucleotide sequence ID" value="NZ_JABXJJ020000032.1"/>
</dbReference>
<organism evidence="3">
    <name type="scientific">Streptantibioticus silvisoli</name>
    <dbReference type="NCBI Taxonomy" id="2705255"/>
    <lineage>
        <taxon>Bacteria</taxon>
        <taxon>Bacillati</taxon>
        <taxon>Actinomycetota</taxon>
        <taxon>Actinomycetes</taxon>
        <taxon>Kitasatosporales</taxon>
        <taxon>Streptomycetaceae</taxon>
        <taxon>Streptantibioticus</taxon>
    </lineage>
</organism>
<dbReference type="InterPro" id="IPR036291">
    <property type="entry name" value="NAD(P)-bd_dom_sf"/>
</dbReference>
<comment type="caution">
    <text evidence="3">The sequence shown here is derived from an EMBL/GenBank/DDBJ whole genome shotgun (WGS) entry which is preliminary data.</text>
</comment>
<dbReference type="GO" id="GO:0016616">
    <property type="term" value="F:oxidoreductase activity, acting on the CH-OH group of donors, NAD or NADP as acceptor"/>
    <property type="evidence" value="ECO:0007669"/>
    <property type="project" value="TreeGrafter"/>
</dbReference>
<gene>
    <name evidence="3" type="ORF">POF50_024235</name>
</gene>
<accession>A0AA90HB76</accession>
<comment type="similarity">
    <text evidence="1">Belongs to the short-chain dehydrogenases/reductases (SDR) family.</text>
</comment>
<dbReference type="Pfam" id="PF13561">
    <property type="entry name" value="adh_short_C2"/>
    <property type="match status" value="1"/>
</dbReference>
<dbReference type="PRINTS" id="PR00081">
    <property type="entry name" value="GDHRDH"/>
</dbReference>
<reference evidence="3" key="1">
    <citation type="submission" date="2023-05" db="EMBL/GenBank/DDBJ databases">
        <title>Streptantibioticus silvisoli sp. nov., acidotolerant actinomycetes 1 from pine litter.</title>
        <authorList>
            <person name="Swiecimska M."/>
            <person name="Golinska P."/>
            <person name="Sangal V."/>
            <person name="Wachnowicz B."/>
            <person name="Goodfellow M."/>
        </authorList>
    </citation>
    <scope>NUCLEOTIDE SEQUENCE</scope>
    <source>
        <strain evidence="3">SL13</strain>
    </source>
</reference>
<evidence type="ECO:0000256" key="2">
    <source>
        <dbReference type="ARBA" id="ARBA00023002"/>
    </source>
</evidence>
<dbReference type="EC" id="1.-.-.-" evidence="3"/>
<dbReference type="CDD" id="cd05233">
    <property type="entry name" value="SDR_c"/>
    <property type="match status" value="1"/>
</dbReference>
<keyword evidence="2 3" id="KW-0560">Oxidoreductase</keyword>
<dbReference type="PANTHER" id="PTHR42760">
    <property type="entry name" value="SHORT-CHAIN DEHYDROGENASES/REDUCTASES FAMILY MEMBER"/>
    <property type="match status" value="1"/>
</dbReference>
<dbReference type="AlphaFoldDB" id="A0AA90HB76"/>
<dbReference type="Gene3D" id="3.40.50.720">
    <property type="entry name" value="NAD(P)-binding Rossmann-like Domain"/>
    <property type="match status" value="1"/>
</dbReference>
<dbReference type="PROSITE" id="PS00061">
    <property type="entry name" value="ADH_SHORT"/>
    <property type="match status" value="1"/>
</dbReference>
<protein>
    <submittedName>
        <fullName evidence="3">SDR family oxidoreductase</fullName>
        <ecNumber evidence="3">1.-.-.-</ecNumber>
    </submittedName>
</protein>
<dbReference type="FunFam" id="3.40.50.720:FF:000084">
    <property type="entry name" value="Short-chain dehydrogenase reductase"/>
    <property type="match status" value="1"/>
</dbReference>
<dbReference type="EMBL" id="JABXJJ020000032">
    <property type="protein sequence ID" value="MDI5972410.1"/>
    <property type="molecule type" value="Genomic_DNA"/>
</dbReference>
<sequence length="253" mass="26277">MRRVLVTGASRGIGRAVAVAFAERGDRVAVHYASRREDAEQTLRALSGHGHALIGGDLGDPEAAQRVVRDAVRELGGIDVLVNNAGVAPTAANRHPVADVSYADWQRAWHRMIDVNLLGAANLTYGVARHLIDRGATGSIVNVGSRGAFRGEPDFPAYGASKAALHAFGQSMAVALAPHGIAVTSVAPGFVATERQSGKLAGPDGDALRDQSPFGRVGTPEEVAAAVLFLASPQAVWSSGTVLDLNGASHLRT</sequence>
<name>A0AA90HB76_9ACTN</name>
<proteinExistence type="inferred from homology"/>
<dbReference type="InterPro" id="IPR020904">
    <property type="entry name" value="Sc_DH/Rdtase_CS"/>
</dbReference>
<dbReference type="InterPro" id="IPR002347">
    <property type="entry name" value="SDR_fam"/>
</dbReference>
<dbReference type="SUPFAM" id="SSF51735">
    <property type="entry name" value="NAD(P)-binding Rossmann-fold domains"/>
    <property type="match status" value="1"/>
</dbReference>
<dbReference type="PRINTS" id="PR00080">
    <property type="entry name" value="SDRFAMILY"/>
</dbReference>
<evidence type="ECO:0000313" key="3">
    <source>
        <dbReference type="EMBL" id="MDI5972410.1"/>
    </source>
</evidence>